<dbReference type="InterPro" id="IPR036331">
    <property type="entry name" value="Chagasin-like_sf"/>
</dbReference>
<dbReference type="EMBL" id="LPWF01000026">
    <property type="protein sequence ID" value="ODR97434.1"/>
    <property type="molecule type" value="Genomic_DNA"/>
</dbReference>
<reference evidence="4 5" key="1">
    <citation type="journal article" date="2016" name="Environ. Microbiol.">
        <title>New Methyloceanibacter diversity from North Sea sediments includes methanotroph containing solely the soluble methane monooxygenase.</title>
        <authorList>
            <person name="Vekeman B."/>
            <person name="Kerckhof F.M."/>
            <person name="Cremers G."/>
            <person name="de Vos P."/>
            <person name="Vandamme P."/>
            <person name="Boon N."/>
            <person name="Op den Camp H.J."/>
            <person name="Heylen K."/>
        </authorList>
    </citation>
    <scope>NUCLEOTIDE SEQUENCE [LARGE SCALE GENOMIC DNA]</scope>
    <source>
        <strain evidence="4 5">R-67175</strain>
    </source>
</reference>
<feature type="domain" description="Proteinase inhibitor I42 chagasin" evidence="3">
    <location>
        <begin position="18"/>
        <end position="105"/>
    </location>
</feature>
<dbReference type="SUPFAM" id="SSF141066">
    <property type="entry name" value="ICP-like"/>
    <property type="match status" value="1"/>
</dbReference>
<sequence length="113" mass="12613">MGLIVTASMPADAKTQRNLRLGNSWEFQFEGNPSTGYTWQLDAAASTGLDLIELKSLGYTDGRKKRPGMVGAPAPFKFRITCTKPGYADLWFQYVGPTGKRSPERHEVWVRCD</sequence>
<evidence type="ECO:0000256" key="1">
    <source>
        <dbReference type="ARBA" id="ARBA00022690"/>
    </source>
</evidence>
<organism evidence="4 5">
    <name type="scientific">Methyloceanibacter superfactus</name>
    <dbReference type="NCBI Taxonomy" id="1774969"/>
    <lineage>
        <taxon>Bacteria</taxon>
        <taxon>Pseudomonadati</taxon>
        <taxon>Pseudomonadota</taxon>
        <taxon>Alphaproteobacteria</taxon>
        <taxon>Hyphomicrobiales</taxon>
        <taxon>Hyphomicrobiaceae</taxon>
        <taxon>Methyloceanibacter</taxon>
    </lineage>
</organism>
<evidence type="ECO:0000256" key="2">
    <source>
        <dbReference type="ARBA" id="ARBA00022704"/>
    </source>
</evidence>
<evidence type="ECO:0000313" key="5">
    <source>
        <dbReference type="Proteomes" id="UP000094472"/>
    </source>
</evidence>
<comment type="caution">
    <text evidence="4">The sequence shown here is derived from an EMBL/GenBank/DDBJ whole genome shotgun (WGS) entry which is preliminary data.</text>
</comment>
<evidence type="ECO:0000313" key="4">
    <source>
        <dbReference type="EMBL" id="ODR97434.1"/>
    </source>
</evidence>
<name>A0A1E3VV73_9HYPH</name>
<protein>
    <recommendedName>
        <fullName evidence="3">Proteinase inhibitor I42 chagasin domain-containing protein</fullName>
    </recommendedName>
</protein>
<proteinExistence type="predicted"/>
<gene>
    <name evidence="4" type="ORF">AUC69_12560</name>
</gene>
<dbReference type="Pfam" id="PF09394">
    <property type="entry name" value="Inhibitor_I42"/>
    <property type="match status" value="1"/>
</dbReference>
<dbReference type="Gene3D" id="2.60.40.2020">
    <property type="match status" value="1"/>
</dbReference>
<accession>A0A1E3VV73</accession>
<keyword evidence="1" id="KW-0646">Protease inhibitor</keyword>
<dbReference type="Proteomes" id="UP000094472">
    <property type="component" value="Unassembled WGS sequence"/>
</dbReference>
<dbReference type="GO" id="GO:0004869">
    <property type="term" value="F:cysteine-type endopeptidase inhibitor activity"/>
    <property type="evidence" value="ECO:0007669"/>
    <property type="project" value="UniProtKB-KW"/>
</dbReference>
<keyword evidence="2" id="KW-0789">Thiol protease inhibitor</keyword>
<keyword evidence="5" id="KW-1185">Reference proteome</keyword>
<evidence type="ECO:0000259" key="3">
    <source>
        <dbReference type="Pfam" id="PF09394"/>
    </source>
</evidence>
<dbReference type="AlphaFoldDB" id="A0A1E3VV73"/>
<dbReference type="InterPro" id="IPR018990">
    <property type="entry name" value="Prot_inh_I42_chagasin"/>
</dbReference>